<evidence type="ECO:0000256" key="4">
    <source>
        <dbReference type="ARBA" id="ARBA00022737"/>
    </source>
</evidence>
<keyword evidence="4" id="KW-0677">Repeat</keyword>
<organism evidence="12 13">
    <name type="scientific">Pomatostomus ruficeps</name>
    <name type="common">Chestnut-crowned babbler</name>
    <dbReference type="NCBI Taxonomy" id="9176"/>
    <lineage>
        <taxon>Eukaryota</taxon>
        <taxon>Metazoa</taxon>
        <taxon>Chordata</taxon>
        <taxon>Craniata</taxon>
        <taxon>Vertebrata</taxon>
        <taxon>Euteleostomi</taxon>
        <taxon>Archelosauria</taxon>
        <taxon>Archosauria</taxon>
        <taxon>Dinosauria</taxon>
        <taxon>Saurischia</taxon>
        <taxon>Theropoda</taxon>
        <taxon>Coelurosauria</taxon>
        <taxon>Aves</taxon>
        <taxon>Neognathae</taxon>
        <taxon>Neoaves</taxon>
        <taxon>Telluraves</taxon>
        <taxon>Australaves</taxon>
        <taxon>Passeriformes</taxon>
        <taxon>Sylvioidea</taxon>
        <taxon>Timaliidae</taxon>
        <taxon>Pomatostomus</taxon>
    </lineage>
</organism>
<dbReference type="SUPFAM" id="SSF52075">
    <property type="entry name" value="Outer arm dynein light chain 1"/>
    <property type="match status" value="1"/>
</dbReference>
<evidence type="ECO:0000256" key="9">
    <source>
        <dbReference type="ARBA" id="ARBA00023273"/>
    </source>
</evidence>
<keyword evidence="13" id="KW-1185">Reference proteome</keyword>
<dbReference type="AlphaFoldDB" id="A0A7L2T2K5"/>
<dbReference type="PANTHER" id="PTHR45973:SF12">
    <property type="entry name" value="DYNEIN REGULATORY COMPLEX SUBUNIT 3"/>
    <property type="match status" value="1"/>
</dbReference>
<keyword evidence="7" id="KW-0969">Cilium</keyword>
<sequence length="480" mass="55231">MSQFFNNVEPNIIDDEMVQKAIEEKCPEDLGDLARGESINFKVVTELQLSFKSILQIDNLWSLENLTKLQLDNNIIEKIEGLESLVHLVWLDLSFNNIEVIEGLDTLVKLQDLSLYSNRISKIEHMDTLQELQIFSIGKNNLTILEDVVYLRRLKNLRTLNLSGNPFCDREHYTLFVIAHLPSLVYLDFKLVRDSTVRFLHSLIGKSGNSILQSLCFVALGAGSLQKSGSQKHTAAFVEHLNGSFLFDSLYEEDTEAAKLASLPGVGDLLQAYPSWFVSVCGNLYNYGLEEYEKREAEVSKFHKRLHEILTANQQESKRIISEFENRNQRRLDEIYHARSGEAAESQRAQGKEDILQLWDALMTLEALVSNDLEELLQDFKRNVDVIALTFTENIKGIYPFHSIQCRELENQHHEKLMEFVIATLEKSDKGELEEDLPDDVQKLLVDKNTIVNAMDMSHSIRLRKIDKRESDMLCNTYQW</sequence>
<reference evidence="12 13" key="1">
    <citation type="submission" date="2019-09" db="EMBL/GenBank/DDBJ databases">
        <title>Bird 10,000 Genomes (B10K) Project - Family phase.</title>
        <authorList>
            <person name="Zhang G."/>
        </authorList>
    </citation>
    <scope>NUCLEOTIDE SEQUENCE [LARGE SCALE GENOMIC DNA]</scope>
    <source>
        <strain evidence="12">B10K-DU-002-71</strain>
        <tissue evidence="12">Muscle</tissue>
    </source>
</reference>
<dbReference type="PROSITE" id="PS51450">
    <property type="entry name" value="LRR"/>
    <property type="match status" value="3"/>
</dbReference>
<keyword evidence="9" id="KW-0966">Cell projection</keyword>
<protein>
    <recommendedName>
        <fullName evidence="11">Dynein regulatory complex subunit 3</fullName>
    </recommendedName>
</protein>
<dbReference type="InterPro" id="IPR032675">
    <property type="entry name" value="LRR_dom_sf"/>
</dbReference>
<evidence type="ECO:0000256" key="6">
    <source>
        <dbReference type="ARBA" id="ARBA00023054"/>
    </source>
</evidence>
<dbReference type="GO" id="GO:0005929">
    <property type="term" value="C:cilium"/>
    <property type="evidence" value="ECO:0007669"/>
    <property type="project" value="TreeGrafter"/>
</dbReference>
<keyword evidence="3" id="KW-0433">Leucine-rich repeat</keyword>
<keyword evidence="8" id="KW-0206">Cytoskeleton</keyword>
<evidence type="ECO:0000256" key="11">
    <source>
        <dbReference type="ARBA" id="ARBA00040950"/>
    </source>
</evidence>
<keyword evidence="6" id="KW-0175">Coiled coil</keyword>
<evidence type="ECO:0000256" key="1">
    <source>
        <dbReference type="ARBA" id="ARBA00004611"/>
    </source>
</evidence>
<evidence type="ECO:0000313" key="13">
    <source>
        <dbReference type="Proteomes" id="UP000583496"/>
    </source>
</evidence>
<comment type="similarity">
    <text evidence="10">Belongs to the DRC3 family.</text>
</comment>
<evidence type="ECO:0000256" key="10">
    <source>
        <dbReference type="ARBA" id="ARBA00038378"/>
    </source>
</evidence>
<dbReference type="SMART" id="SM00365">
    <property type="entry name" value="LRR_SD22"/>
    <property type="match status" value="4"/>
</dbReference>
<evidence type="ECO:0000256" key="5">
    <source>
        <dbReference type="ARBA" id="ARBA00022846"/>
    </source>
</evidence>
<feature type="non-terminal residue" evidence="12">
    <location>
        <position position="480"/>
    </location>
</feature>
<evidence type="ECO:0000256" key="2">
    <source>
        <dbReference type="ARBA" id="ARBA00022490"/>
    </source>
</evidence>
<dbReference type="Pfam" id="PF14580">
    <property type="entry name" value="LRR_9"/>
    <property type="match status" value="1"/>
</dbReference>
<accession>A0A7L2T2K5</accession>
<keyword evidence="5" id="KW-0282">Flagellum</keyword>
<dbReference type="PANTHER" id="PTHR45973">
    <property type="entry name" value="PROTEIN PHOSPHATASE 1 REGULATORY SUBUNIT SDS22-RELATED"/>
    <property type="match status" value="1"/>
</dbReference>
<gene>
    <name evidence="12" type="primary">Drc3</name>
    <name evidence="12" type="ORF">POSRUF_R12490</name>
</gene>
<evidence type="ECO:0000313" key="12">
    <source>
        <dbReference type="EMBL" id="NXS28139.1"/>
    </source>
</evidence>
<dbReference type="InterPro" id="IPR001611">
    <property type="entry name" value="Leu-rich_rpt"/>
</dbReference>
<keyword evidence="2" id="KW-0963">Cytoplasm</keyword>
<evidence type="ECO:0000256" key="7">
    <source>
        <dbReference type="ARBA" id="ARBA00023069"/>
    </source>
</evidence>
<proteinExistence type="inferred from homology"/>
<comment type="caution">
    <text evidence="12">The sequence shown here is derived from an EMBL/GenBank/DDBJ whole genome shotgun (WGS) entry which is preliminary data.</text>
</comment>
<name>A0A7L2T2K5_POMRU</name>
<evidence type="ECO:0000256" key="3">
    <source>
        <dbReference type="ARBA" id="ARBA00022614"/>
    </source>
</evidence>
<dbReference type="EMBL" id="VYZT01012434">
    <property type="protein sequence ID" value="NXS28139.1"/>
    <property type="molecule type" value="Genomic_DNA"/>
</dbReference>
<dbReference type="InterPro" id="IPR050576">
    <property type="entry name" value="Cilia_flagella_integrity"/>
</dbReference>
<dbReference type="Proteomes" id="UP000583496">
    <property type="component" value="Unassembled WGS sequence"/>
</dbReference>
<dbReference type="OrthoDB" id="27917at2759"/>
<feature type="non-terminal residue" evidence="12">
    <location>
        <position position="1"/>
    </location>
</feature>
<dbReference type="Gene3D" id="3.80.10.10">
    <property type="entry name" value="Ribonuclease Inhibitor"/>
    <property type="match status" value="1"/>
</dbReference>
<comment type="subcellular location">
    <subcellularLocation>
        <location evidence="1">Cytoplasm</location>
        <location evidence="1">Cytoskeleton</location>
        <location evidence="1">Flagellum axoneme</location>
    </subcellularLocation>
</comment>
<evidence type="ECO:0000256" key="8">
    <source>
        <dbReference type="ARBA" id="ARBA00023212"/>
    </source>
</evidence>